<evidence type="ECO:0000313" key="3">
    <source>
        <dbReference type="Proteomes" id="UP001177023"/>
    </source>
</evidence>
<dbReference type="Pfam" id="PF08513">
    <property type="entry name" value="LisH"/>
    <property type="match status" value="1"/>
</dbReference>
<dbReference type="Pfam" id="PF10607">
    <property type="entry name" value="CTLH"/>
    <property type="match status" value="1"/>
</dbReference>
<feature type="domain" description="CTLH" evidence="1">
    <location>
        <begin position="81"/>
        <end position="138"/>
    </location>
</feature>
<reference evidence="2" key="1">
    <citation type="submission" date="2023-06" db="EMBL/GenBank/DDBJ databases">
        <authorList>
            <person name="Delattre M."/>
        </authorList>
    </citation>
    <scope>NUCLEOTIDE SEQUENCE</scope>
    <source>
        <strain evidence="2">AF72</strain>
    </source>
</reference>
<keyword evidence="3" id="KW-1185">Reference proteome</keyword>
<name>A0AA36FZG6_9BILA</name>
<proteinExistence type="predicted"/>
<dbReference type="AlphaFoldDB" id="A0AA36FZG6"/>
<dbReference type="InterPro" id="IPR050618">
    <property type="entry name" value="Ubq-SigPath_Reg"/>
</dbReference>
<organism evidence="2 3">
    <name type="scientific">Mesorhabditis spiculigera</name>
    <dbReference type="NCBI Taxonomy" id="96644"/>
    <lineage>
        <taxon>Eukaryota</taxon>
        <taxon>Metazoa</taxon>
        <taxon>Ecdysozoa</taxon>
        <taxon>Nematoda</taxon>
        <taxon>Chromadorea</taxon>
        <taxon>Rhabditida</taxon>
        <taxon>Rhabditina</taxon>
        <taxon>Rhabditomorpha</taxon>
        <taxon>Rhabditoidea</taxon>
        <taxon>Rhabditidae</taxon>
        <taxon>Mesorhabditinae</taxon>
        <taxon>Mesorhabditis</taxon>
    </lineage>
</organism>
<sequence length="196" mass="22155">MSAKKKTPITSAPSKWMNRSNRVSDFVRFKAGSSRSAFSGPTQPDFIKVVLEFLINEGYKEAAEALCQDTGIDLPKEEIDHLDARVTIRELIEEGRIEEAIVKVEQLCPNLLADHPAVHFLMLQQSLIEMIRNHKTEEALMFSEAHIAGKDDQLTPQQREDLEKTFALLSFENPLESPFGGLLNHTHRQQVGFRNG</sequence>
<dbReference type="PROSITE" id="PS50896">
    <property type="entry name" value="LISH"/>
    <property type="match status" value="1"/>
</dbReference>
<dbReference type="SMART" id="SM00667">
    <property type="entry name" value="LisH"/>
    <property type="match status" value="1"/>
</dbReference>
<comment type="caution">
    <text evidence="2">The sequence shown here is derived from an EMBL/GenBank/DDBJ whole genome shotgun (WGS) entry which is preliminary data.</text>
</comment>
<dbReference type="PANTHER" id="PTHR12864">
    <property type="entry name" value="RAN BINDING PROTEIN 9-RELATED"/>
    <property type="match status" value="1"/>
</dbReference>
<dbReference type="Proteomes" id="UP001177023">
    <property type="component" value="Unassembled WGS sequence"/>
</dbReference>
<gene>
    <name evidence="2" type="ORF">MSPICULIGERA_LOCUS6271</name>
</gene>
<evidence type="ECO:0000259" key="1">
    <source>
        <dbReference type="PROSITE" id="PS50897"/>
    </source>
</evidence>
<accession>A0AA36FZG6</accession>
<dbReference type="InterPro" id="IPR006595">
    <property type="entry name" value="CTLH_C"/>
</dbReference>
<dbReference type="InterPro" id="IPR024964">
    <property type="entry name" value="CTLH/CRA"/>
</dbReference>
<protein>
    <recommendedName>
        <fullName evidence="1">CTLH domain-containing protein</fullName>
    </recommendedName>
</protein>
<dbReference type="PROSITE" id="PS50897">
    <property type="entry name" value="CTLH"/>
    <property type="match status" value="1"/>
</dbReference>
<evidence type="ECO:0000313" key="2">
    <source>
        <dbReference type="EMBL" id="CAJ0567731.1"/>
    </source>
</evidence>
<dbReference type="SMART" id="SM00668">
    <property type="entry name" value="CTLH"/>
    <property type="match status" value="1"/>
</dbReference>
<dbReference type="EMBL" id="CATQJA010001549">
    <property type="protein sequence ID" value="CAJ0567731.1"/>
    <property type="molecule type" value="Genomic_DNA"/>
</dbReference>
<feature type="non-terminal residue" evidence="2">
    <location>
        <position position="1"/>
    </location>
</feature>
<dbReference type="InterPro" id="IPR006594">
    <property type="entry name" value="LisH"/>
</dbReference>